<comment type="caution">
    <text evidence="9">The sequence shown here is derived from an EMBL/GenBank/DDBJ whole genome shotgun (WGS) entry which is preliminary data.</text>
</comment>
<dbReference type="Proteomes" id="UP000663852">
    <property type="component" value="Unassembled WGS sequence"/>
</dbReference>
<dbReference type="Proteomes" id="UP000663828">
    <property type="component" value="Unassembled WGS sequence"/>
</dbReference>
<keyword evidence="3" id="KW-0285">Flavoprotein</keyword>
<evidence type="ECO:0000256" key="3">
    <source>
        <dbReference type="ARBA" id="ARBA00022630"/>
    </source>
</evidence>
<dbReference type="Pfam" id="PF05199">
    <property type="entry name" value="GMC_oxred_C"/>
    <property type="match status" value="1"/>
</dbReference>
<organism evidence="9 11">
    <name type="scientific">Adineta ricciae</name>
    <name type="common">Rotifer</name>
    <dbReference type="NCBI Taxonomy" id="249248"/>
    <lineage>
        <taxon>Eukaryota</taxon>
        <taxon>Metazoa</taxon>
        <taxon>Spiralia</taxon>
        <taxon>Gnathifera</taxon>
        <taxon>Rotifera</taxon>
        <taxon>Eurotatoria</taxon>
        <taxon>Bdelloidea</taxon>
        <taxon>Adinetida</taxon>
        <taxon>Adinetidae</taxon>
        <taxon>Adineta</taxon>
    </lineage>
</organism>
<dbReference type="OrthoDB" id="269227at2759"/>
<protein>
    <recommendedName>
        <fullName evidence="7">Glucose-methanol-choline oxidoreductase N-terminal domain-containing protein</fullName>
    </recommendedName>
</protein>
<feature type="binding site" evidence="6">
    <location>
        <position position="95"/>
    </location>
    <ligand>
        <name>FAD</name>
        <dbReference type="ChEBI" id="CHEBI:57692"/>
    </ligand>
</feature>
<proteinExistence type="inferred from homology"/>
<keyword evidence="4 6" id="KW-0274">FAD</keyword>
<dbReference type="AlphaFoldDB" id="A0A815IDC1"/>
<evidence type="ECO:0000313" key="8">
    <source>
        <dbReference type="EMBL" id="CAF1261312.1"/>
    </source>
</evidence>
<dbReference type="PIRSF" id="PIRSF000137">
    <property type="entry name" value="Alcohol_oxidase"/>
    <property type="match status" value="1"/>
</dbReference>
<evidence type="ECO:0000256" key="5">
    <source>
        <dbReference type="PIRSR" id="PIRSR000137-1"/>
    </source>
</evidence>
<evidence type="ECO:0000256" key="1">
    <source>
        <dbReference type="ARBA" id="ARBA00001974"/>
    </source>
</evidence>
<evidence type="ECO:0000256" key="6">
    <source>
        <dbReference type="PIRSR" id="PIRSR000137-2"/>
    </source>
</evidence>
<reference evidence="9" key="1">
    <citation type="submission" date="2021-02" db="EMBL/GenBank/DDBJ databases">
        <authorList>
            <person name="Nowell W R."/>
        </authorList>
    </citation>
    <scope>NUCLEOTIDE SEQUENCE</scope>
</reference>
<comment type="similarity">
    <text evidence="2">Belongs to the GMC oxidoreductase family.</text>
</comment>
<evidence type="ECO:0000259" key="7">
    <source>
        <dbReference type="PROSITE" id="PS00624"/>
    </source>
</evidence>
<dbReference type="InterPro" id="IPR007867">
    <property type="entry name" value="GMC_OxRtase_C"/>
</dbReference>
<name>A0A815IDC1_ADIRI</name>
<comment type="cofactor">
    <cofactor evidence="1 6">
        <name>FAD</name>
        <dbReference type="ChEBI" id="CHEBI:57692"/>
    </cofactor>
</comment>
<dbReference type="InterPro" id="IPR036188">
    <property type="entry name" value="FAD/NAD-bd_sf"/>
</dbReference>
<keyword evidence="10" id="KW-1185">Reference proteome</keyword>
<evidence type="ECO:0000256" key="2">
    <source>
        <dbReference type="ARBA" id="ARBA00010790"/>
    </source>
</evidence>
<feature type="binding site" evidence="6">
    <location>
        <begin position="99"/>
        <end position="102"/>
    </location>
    <ligand>
        <name>FAD</name>
        <dbReference type="ChEBI" id="CHEBI:57692"/>
    </ligand>
</feature>
<dbReference type="Gene3D" id="3.50.50.60">
    <property type="entry name" value="FAD/NAD(P)-binding domain"/>
    <property type="match status" value="1"/>
</dbReference>
<dbReference type="EMBL" id="CAJNOJ010000279">
    <property type="protein sequence ID" value="CAF1364465.1"/>
    <property type="molecule type" value="Genomic_DNA"/>
</dbReference>
<dbReference type="GO" id="GO:0016614">
    <property type="term" value="F:oxidoreductase activity, acting on CH-OH group of donors"/>
    <property type="evidence" value="ECO:0007669"/>
    <property type="project" value="InterPro"/>
</dbReference>
<gene>
    <name evidence="9" type="ORF">EDS130_LOCUS34014</name>
    <name evidence="8" type="ORF">XAT740_LOCUS26794</name>
</gene>
<evidence type="ECO:0000313" key="10">
    <source>
        <dbReference type="Proteomes" id="UP000663828"/>
    </source>
</evidence>
<dbReference type="InterPro" id="IPR000172">
    <property type="entry name" value="GMC_OxRdtase_N"/>
</dbReference>
<dbReference type="Pfam" id="PF00732">
    <property type="entry name" value="GMC_oxred_N"/>
    <property type="match status" value="1"/>
</dbReference>
<dbReference type="GO" id="GO:0050660">
    <property type="term" value="F:flavin adenine dinucleotide binding"/>
    <property type="evidence" value="ECO:0007669"/>
    <property type="project" value="InterPro"/>
</dbReference>
<evidence type="ECO:0000256" key="4">
    <source>
        <dbReference type="ARBA" id="ARBA00022827"/>
    </source>
</evidence>
<feature type="domain" description="Glucose-methanol-choline oxidoreductase N-terminal" evidence="7">
    <location>
        <begin position="276"/>
        <end position="290"/>
    </location>
</feature>
<feature type="binding site" evidence="6">
    <location>
        <begin position="20"/>
        <end position="21"/>
    </location>
    <ligand>
        <name>FAD</name>
        <dbReference type="ChEBI" id="CHEBI:57692"/>
    </ligand>
</feature>
<feature type="binding site" evidence="6">
    <location>
        <position position="229"/>
    </location>
    <ligand>
        <name>FAD</name>
        <dbReference type="ChEBI" id="CHEBI:57692"/>
    </ligand>
</feature>
<evidence type="ECO:0000313" key="9">
    <source>
        <dbReference type="EMBL" id="CAF1364465.1"/>
    </source>
</evidence>
<dbReference type="EMBL" id="CAJNOR010002195">
    <property type="protein sequence ID" value="CAF1261312.1"/>
    <property type="molecule type" value="Genomic_DNA"/>
</dbReference>
<sequence>MTSVEDHVSTYDYVVIGGGTSGSVVARRLAENEKHYSVCLLEAGPSHEDIYNSHMPGGMGVIDRTKLDWNYDMVLQKGCNNRNLITVRGRFLGGTSGMNGTVVIRGAKADYDRIADMGNPGWSWQEMMPYFKASETFHPVDWHQADLSVHGTDGPLHTSLHRLAPISEKTLESFIDYGFQYKPDMFVQGEYEGVGHAIRSVYNGVRSTGADFVHNCKLENLTVKTGVFVDRIIVDNNGKSNAENREYRAVGVEAHDDVNGQPMIIKARKEIILSAGAYNSPMILMHSGIGPKEHLTEMNIDCKIDLPGVGENLIDHPITFTSYQVSDPNLTLDRLVFHNPETVLAAIKEWNETKTGLMSTVPFDPFALTRIDKTIRDPVWEAEKLKQQCDDPSGQLPTQPHIEFLTTELFSGPPHYAEVNPNNPINGESVVTLITLLCRQLSTGTIRLSSNDPTSKPIIDHAYLTNDLDVAVLAEGCRIGHEVLTKGRATKDIISGPWPKTVSIPTDLDGWKEHVREFTTSCGHPGGTCKMAPSNDPMGVVDHRLRVRNVENLRVADVSIMPILNSGHTQAPAYAIGEKVADMILQDELV</sequence>
<dbReference type="InterPro" id="IPR012132">
    <property type="entry name" value="GMC_OxRdtase"/>
</dbReference>
<dbReference type="PANTHER" id="PTHR11552:SF147">
    <property type="entry name" value="CHOLINE DEHYDROGENASE, MITOCHONDRIAL"/>
    <property type="match status" value="1"/>
</dbReference>
<feature type="active site" description="Proton acceptor" evidence="5">
    <location>
        <position position="568"/>
    </location>
</feature>
<feature type="active site" description="Proton acceptor" evidence="5">
    <location>
        <position position="524"/>
    </location>
</feature>
<accession>A0A815IDC1</accession>
<dbReference type="SUPFAM" id="SSF51905">
    <property type="entry name" value="FAD/NAD(P)-binding domain"/>
    <property type="match status" value="1"/>
</dbReference>
<dbReference type="PANTHER" id="PTHR11552">
    <property type="entry name" value="GLUCOSE-METHANOL-CHOLINE GMC OXIDOREDUCTASE"/>
    <property type="match status" value="1"/>
</dbReference>
<dbReference type="PROSITE" id="PS00624">
    <property type="entry name" value="GMC_OXRED_2"/>
    <property type="match status" value="1"/>
</dbReference>
<dbReference type="SUPFAM" id="SSF54373">
    <property type="entry name" value="FAD-linked reductases, C-terminal domain"/>
    <property type="match status" value="1"/>
</dbReference>
<evidence type="ECO:0000313" key="11">
    <source>
        <dbReference type="Proteomes" id="UP000663852"/>
    </source>
</evidence>
<dbReference type="Gene3D" id="3.30.560.10">
    <property type="entry name" value="Glucose Oxidase, domain 3"/>
    <property type="match status" value="1"/>
</dbReference>